<proteinExistence type="predicted"/>
<dbReference type="Proteomes" id="UP000192783">
    <property type="component" value="Unassembled WGS sequence"/>
</dbReference>
<keyword evidence="1" id="KW-0812">Transmembrane</keyword>
<gene>
    <name evidence="2" type="ORF">SAMN02746041_03186</name>
</gene>
<evidence type="ECO:0000313" key="3">
    <source>
        <dbReference type="Proteomes" id="UP000192783"/>
    </source>
</evidence>
<feature type="transmembrane region" description="Helical" evidence="1">
    <location>
        <begin position="136"/>
        <end position="158"/>
    </location>
</feature>
<dbReference type="GO" id="GO:0140359">
    <property type="term" value="F:ABC-type transporter activity"/>
    <property type="evidence" value="ECO:0007669"/>
    <property type="project" value="InterPro"/>
</dbReference>
<feature type="transmembrane region" description="Helical" evidence="1">
    <location>
        <begin position="105"/>
        <end position="124"/>
    </location>
</feature>
<keyword evidence="1" id="KW-1133">Transmembrane helix</keyword>
<dbReference type="Pfam" id="PF12679">
    <property type="entry name" value="ABC2_membrane_2"/>
    <property type="match status" value="1"/>
</dbReference>
<keyword evidence="1" id="KW-0472">Membrane</keyword>
<dbReference type="AlphaFoldDB" id="A0A1W1XW30"/>
<keyword evidence="3" id="KW-1185">Reference proteome</keyword>
<dbReference type="PANTHER" id="PTHR43471:SF3">
    <property type="entry name" value="ABC TRANSPORTER PERMEASE PROTEIN NATB"/>
    <property type="match status" value="1"/>
</dbReference>
<feature type="transmembrane region" description="Helical" evidence="1">
    <location>
        <begin position="221"/>
        <end position="242"/>
    </location>
</feature>
<feature type="transmembrane region" description="Helical" evidence="1">
    <location>
        <begin position="54"/>
        <end position="74"/>
    </location>
</feature>
<organism evidence="2 3">
    <name type="scientific">Desulfacinum hydrothermale DSM 13146</name>
    <dbReference type="NCBI Taxonomy" id="1121390"/>
    <lineage>
        <taxon>Bacteria</taxon>
        <taxon>Pseudomonadati</taxon>
        <taxon>Thermodesulfobacteriota</taxon>
        <taxon>Syntrophobacteria</taxon>
        <taxon>Syntrophobacterales</taxon>
        <taxon>Syntrophobacteraceae</taxon>
        <taxon>Desulfacinum</taxon>
    </lineage>
</organism>
<accession>A0A1W1XW30</accession>
<feature type="transmembrane region" description="Helical" evidence="1">
    <location>
        <begin position="165"/>
        <end position="185"/>
    </location>
</feature>
<dbReference type="PANTHER" id="PTHR43471">
    <property type="entry name" value="ABC TRANSPORTER PERMEASE"/>
    <property type="match status" value="1"/>
</dbReference>
<sequence>MMNTTWTIARKEGAQMLRSQRGIIWLLTFSGLLSAFSLLLVSNTELSLLDNAQVVYMMAGTIMAAGALLAAILGSDAYAGEKERGTLVPLLCAPIAPNALLAGKILGLLIAWGVMFVTSVPYLWAVGASGQNLGPALFYLALFGTPVVLGFGYLAMALSAPTGSVMTSLLTTVTLLMLAASPLLIGPGLRGTVIGRALDAVNPFAGALNTFDSVIIDSEPFSVQTARLFLVIAWLVGCLILARRSAGRPDFQ</sequence>
<reference evidence="2 3" key="1">
    <citation type="submission" date="2017-04" db="EMBL/GenBank/DDBJ databases">
        <authorList>
            <person name="Afonso C.L."/>
            <person name="Miller P.J."/>
            <person name="Scott M.A."/>
            <person name="Spackman E."/>
            <person name="Goraichik I."/>
            <person name="Dimitrov K.M."/>
            <person name="Suarez D.L."/>
            <person name="Swayne D.E."/>
        </authorList>
    </citation>
    <scope>NUCLEOTIDE SEQUENCE [LARGE SCALE GENOMIC DNA]</scope>
    <source>
        <strain evidence="2 3">DSM 13146</strain>
    </source>
</reference>
<dbReference type="EMBL" id="FWXF01000028">
    <property type="protein sequence ID" value="SMC28143.1"/>
    <property type="molecule type" value="Genomic_DNA"/>
</dbReference>
<name>A0A1W1XW30_9BACT</name>
<evidence type="ECO:0000313" key="2">
    <source>
        <dbReference type="EMBL" id="SMC28143.1"/>
    </source>
</evidence>
<dbReference type="STRING" id="1121390.SAMN02746041_03186"/>
<dbReference type="GO" id="GO:0005886">
    <property type="term" value="C:plasma membrane"/>
    <property type="evidence" value="ECO:0007669"/>
    <property type="project" value="UniProtKB-SubCell"/>
</dbReference>
<feature type="transmembrane region" description="Helical" evidence="1">
    <location>
        <begin position="21"/>
        <end position="42"/>
    </location>
</feature>
<evidence type="ECO:0000256" key="1">
    <source>
        <dbReference type="SAM" id="Phobius"/>
    </source>
</evidence>
<protein>
    <submittedName>
        <fullName evidence="2">ABC-2 type transport system permease protein</fullName>
    </submittedName>
</protein>
<dbReference type="RefSeq" id="WP_212636979.1">
    <property type="nucleotide sequence ID" value="NZ_FWXF01000028.1"/>
</dbReference>